<evidence type="ECO:0000313" key="1">
    <source>
        <dbReference type="EMBL" id="GAA4496501.1"/>
    </source>
</evidence>
<dbReference type="NCBIfam" id="TIGR02122">
    <property type="entry name" value="TRAP_TAXI"/>
    <property type="match status" value="1"/>
</dbReference>
<proteinExistence type="predicted"/>
<organism evidence="1 2">
    <name type="scientific">Actinoallomurus oryzae</name>
    <dbReference type="NCBI Taxonomy" id="502180"/>
    <lineage>
        <taxon>Bacteria</taxon>
        <taxon>Bacillati</taxon>
        <taxon>Actinomycetota</taxon>
        <taxon>Actinomycetes</taxon>
        <taxon>Streptosporangiales</taxon>
        <taxon>Thermomonosporaceae</taxon>
        <taxon>Actinoallomurus</taxon>
    </lineage>
</organism>
<dbReference type="Pfam" id="PF16868">
    <property type="entry name" value="NMT1_3"/>
    <property type="match status" value="1"/>
</dbReference>
<protein>
    <submittedName>
        <fullName evidence="1">TAXI family TRAP transporter solute-binding subunit</fullName>
    </submittedName>
</protein>
<comment type="caution">
    <text evidence="1">The sequence shown here is derived from an EMBL/GenBank/DDBJ whole genome shotgun (WGS) entry which is preliminary data.</text>
</comment>
<accession>A0ABP8Q294</accession>
<gene>
    <name evidence="1" type="ORF">GCM10023191_038600</name>
</gene>
<reference evidence="2" key="1">
    <citation type="journal article" date="2019" name="Int. J. Syst. Evol. Microbiol.">
        <title>The Global Catalogue of Microorganisms (GCM) 10K type strain sequencing project: providing services to taxonomists for standard genome sequencing and annotation.</title>
        <authorList>
            <consortium name="The Broad Institute Genomics Platform"/>
            <consortium name="The Broad Institute Genome Sequencing Center for Infectious Disease"/>
            <person name="Wu L."/>
            <person name="Ma J."/>
        </authorList>
    </citation>
    <scope>NUCLEOTIDE SEQUENCE [LARGE SCALE GENOMIC DNA]</scope>
    <source>
        <strain evidence="2">JCM 17933</strain>
    </source>
</reference>
<dbReference type="Proteomes" id="UP001500503">
    <property type="component" value="Unassembled WGS sequence"/>
</dbReference>
<dbReference type="SUPFAM" id="SSF53850">
    <property type="entry name" value="Periplasmic binding protein-like II"/>
    <property type="match status" value="1"/>
</dbReference>
<sequence length="324" mass="34023">MPSLPRVATAVSGSSPARRAVLLAALCLPAGCALVGGEPSYREGPLPIATGAVDGVYYRYARSLAARIGRRLPGVRPSVESTTGSVDNLRRLASGRDRLAFVAADAVGAAAPARTLRSLARLYDDYIHLVVAGSGPIRSMEDLRGRTVSVGAAGSGVELVAGRVLDAAGLTSGRRPTRVRMGLEESAAALRARRIDAFFWSGGLPTAGIALLARQVPIRLLALGALAAPIRERYGPYYRAAAIPDGTYDGVGATLTLALANFLLATTSLDDGLAYRLTEILIRDRDAVAAEVPSAEHLDVRDAIQTEPIPLHPGALHYYRSVKP</sequence>
<evidence type="ECO:0000313" key="2">
    <source>
        <dbReference type="Proteomes" id="UP001500503"/>
    </source>
</evidence>
<dbReference type="EMBL" id="BAABHF010000022">
    <property type="protein sequence ID" value="GAA4496501.1"/>
    <property type="molecule type" value="Genomic_DNA"/>
</dbReference>
<dbReference type="InterPro" id="IPR011852">
    <property type="entry name" value="TRAP_TAXI"/>
</dbReference>
<name>A0ABP8Q294_9ACTN</name>
<dbReference type="Gene3D" id="3.40.190.10">
    <property type="entry name" value="Periplasmic binding protein-like II"/>
    <property type="match status" value="2"/>
</dbReference>
<dbReference type="PANTHER" id="PTHR42941">
    <property type="entry name" value="SLL1037 PROTEIN"/>
    <property type="match status" value="1"/>
</dbReference>
<dbReference type="RefSeq" id="WP_345465483.1">
    <property type="nucleotide sequence ID" value="NZ_BAABHF010000022.1"/>
</dbReference>
<dbReference type="PANTHER" id="PTHR42941:SF1">
    <property type="entry name" value="SLL1037 PROTEIN"/>
    <property type="match status" value="1"/>
</dbReference>
<keyword evidence="2" id="KW-1185">Reference proteome</keyword>